<comment type="caution">
    <text evidence="4">The sequence shown here is derived from an EMBL/GenBank/DDBJ whole genome shotgun (WGS) entry which is preliminary data.</text>
</comment>
<feature type="domain" description="STAS" evidence="3">
    <location>
        <begin position="2"/>
        <end position="111"/>
    </location>
</feature>
<evidence type="ECO:0000256" key="2">
    <source>
        <dbReference type="RuleBase" id="RU003749"/>
    </source>
</evidence>
<evidence type="ECO:0000259" key="3">
    <source>
        <dbReference type="PROSITE" id="PS50801"/>
    </source>
</evidence>
<proteinExistence type="inferred from homology"/>
<dbReference type="PANTHER" id="PTHR35849">
    <property type="entry name" value="BLR2341 PROTEIN"/>
    <property type="match status" value="1"/>
</dbReference>
<protein>
    <recommendedName>
        <fullName evidence="2">Anti-sigma factor antagonist</fullName>
    </recommendedName>
</protein>
<accession>A0ABQ1FSV1</accession>
<sequence length="111" mass="12141">MFNYTLTQKDSLATVLLSGDMDIDVTEILQEDLAPKLRGAASIELDFSQVDFVDSSGIGLLITLIKDLKAQGIKVLIRNLSPEVEYVFSLLQLPLILGDDVFETPAKAGEQ</sequence>
<evidence type="ECO:0000313" key="5">
    <source>
        <dbReference type="Proteomes" id="UP000609323"/>
    </source>
</evidence>
<dbReference type="InterPro" id="IPR003658">
    <property type="entry name" value="Anti-sigma_ant"/>
</dbReference>
<dbReference type="InterPro" id="IPR052746">
    <property type="entry name" value="MlaB_ABC_Transporter"/>
</dbReference>
<dbReference type="Pfam" id="PF01740">
    <property type="entry name" value="STAS"/>
    <property type="match status" value="1"/>
</dbReference>
<dbReference type="Gene3D" id="3.30.750.24">
    <property type="entry name" value="STAS domain"/>
    <property type="match status" value="1"/>
</dbReference>
<evidence type="ECO:0000313" key="4">
    <source>
        <dbReference type="EMBL" id="GGA29676.1"/>
    </source>
</evidence>
<dbReference type="RefSeq" id="WP_094092883.1">
    <property type="nucleotide sequence ID" value="NZ_BMHF01000003.1"/>
</dbReference>
<dbReference type="CDD" id="cd07043">
    <property type="entry name" value="STAS_anti-anti-sigma_factors"/>
    <property type="match status" value="1"/>
</dbReference>
<dbReference type="SUPFAM" id="SSF52091">
    <property type="entry name" value="SpoIIaa-like"/>
    <property type="match status" value="1"/>
</dbReference>
<evidence type="ECO:0000256" key="1">
    <source>
        <dbReference type="ARBA" id="ARBA00009013"/>
    </source>
</evidence>
<gene>
    <name evidence="4" type="ORF">GCM10010917_13390</name>
</gene>
<dbReference type="PANTHER" id="PTHR35849:SF2">
    <property type="entry name" value="BLR2341 PROTEIN"/>
    <property type="match status" value="1"/>
</dbReference>
<name>A0ABQ1FSV1_9BACL</name>
<dbReference type="NCBIfam" id="TIGR00377">
    <property type="entry name" value="ant_ant_sig"/>
    <property type="match status" value="1"/>
</dbReference>
<dbReference type="InterPro" id="IPR036513">
    <property type="entry name" value="STAS_dom_sf"/>
</dbReference>
<dbReference type="PROSITE" id="PS50801">
    <property type="entry name" value="STAS"/>
    <property type="match status" value="1"/>
</dbReference>
<dbReference type="Proteomes" id="UP000609323">
    <property type="component" value="Unassembled WGS sequence"/>
</dbReference>
<organism evidence="4 5">
    <name type="scientific">Paenibacillus physcomitrellae</name>
    <dbReference type="NCBI Taxonomy" id="1619311"/>
    <lineage>
        <taxon>Bacteria</taxon>
        <taxon>Bacillati</taxon>
        <taxon>Bacillota</taxon>
        <taxon>Bacilli</taxon>
        <taxon>Bacillales</taxon>
        <taxon>Paenibacillaceae</taxon>
        <taxon>Paenibacillus</taxon>
    </lineage>
</organism>
<dbReference type="InterPro" id="IPR002645">
    <property type="entry name" value="STAS_dom"/>
</dbReference>
<keyword evidence="5" id="KW-1185">Reference proteome</keyword>
<comment type="similarity">
    <text evidence="1 2">Belongs to the anti-sigma-factor antagonist family.</text>
</comment>
<dbReference type="EMBL" id="BMHF01000003">
    <property type="protein sequence ID" value="GGA29676.1"/>
    <property type="molecule type" value="Genomic_DNA"/>
</dbReference>
<reference evidence="5" key="1">
    <citation type="journal article" date="2019" name="Int. J. Syst. Evol. Microbiol.">
        <title>The Global Catalogue of Microorganisms (GCM) 10K type strain sequencing project: providing services to taxonomists for standard genome sequencing and annotation.</title>
        <authorList>
            <consortium name="The Broad Institute Genomics Platform"/>
            <consortium name="The Broad Institute Genome Sequencing Center for Infectious Disease"/>
            <person name="Wu L."/>
            <person name="Ma J."/>
        </authorList>
    </citation>
    <scope>NUCLEOTIDE SEQUENCE [LARGE SCALE GENOMIC DNA]</scope>
    <source>
        <strain evidence="5">CGMCC 1.15044</strain>
    </source>
</reference>